<dbReference type="OrthoDB" id="1698776at2759"/>
<comment type="caution">
    <text evidence="2">The sequence shown here is derived from an EMBL/GenBank/DDBJ whole genome shotgun (WGS) entry which is preliminary data.</text>
</comment>
<keyword evidence="3" id="KW-1185">Reference proteome</keyword>
<evidence type="ECO:0000313" key="2">
    <source>
        <dbReference type="EMBL" id="MBA0854821.1"/>
    </source>
</evidence>
<sequence>MEDKLHRREGNNPDHQLRPLNDHSVINKVGVQRQPEGLPRSSHSRKSSSTEGESEPKIRPKDVVNREQPKDGYRFKDTICPYFFKVRRGRENSSSQCSSIRCYGVEVTLVILLEKVQTIFNKRVPIPETDTGG</sequence>
<organism evidence="2 3">
    <name type="scientific">Gossypium schwendimanii</name>
    <name type="common">Cotton</name>
    <dbReference type="NCBI Taxonomy" id="34291"/>
    <lineage>
        <taxon>Eukaryota</taxon>
        <taxon>Viridiplantae</taxon>
        <taxon>Streptophyta</taxon>
        <taxon>Embryophyta</taxon>
        <taxon>Tracheophyta</taxon>
        <taxon>Spermatophyta</taxon>
        <taxon>Magnoliopsida</taxon>
        <taxon>eudicotyledons</taxon>
        <taxon>Gunneridae</taxon>
        <taxon>Pentapetalae</taxon>
        <taxon>rosids</taxon>
        <taxon>malvids</taxon>
        <taxon>Malvales</taxon>
        <taxon>Malvaceae</taxon>
        <taxon>Malvoideae</taxon>
        <taxon>Gossypium</taxon>
    </lineage>
</organism>
<proteinExistence type="predicted"/>
<feature type="compositionally biased region" description="Basic and acidic residues" evidence="1">
    <location>
        <begin position="1"/>
        <end position="21"/>
    </location>
</feature>
<reference evidence="2 3" key="1">
    <citation type="journal article" date="2019" name="Genome Biol. Evol.">
        <title>Insights into the evolution of the New World diploid cottons (Gossypium, subgenus Houzingenia) based on genome sequencing.</title>
        <authorList>
            <person name="Grover C.E."/>
            <person name="Arick M.A. 2nd"/>
            <person name="Thrash A."/>
            <person name="Conover J.L."/>
            <person name="Sanders W.S."/>
            <person name="Peterson D.G."/>
            <person name="Frelichowski J.E."/>
            <person name="Scheffler J.A."/>
            <person name="Scheffler B.E."/>
            <person name="Wendel J.F."/>
        </authorList>
    </citation>
    <scope>NUCLEOTIDE SEQUENCE [LARGE SCALE GENOMIC DNA]</scope>
    <source>
        <strain evidence="2">1</strain>
        <tissue evidence="2">Leaf</tissue>
    </source>
</reference>
<protein>
    <submittedName>
        <fullName evidence="2">Uncharacterized protein</fullName>
    </submittedName>
</protein>
<evidence type="ECO:0000256" key="1">
    <source>
        <dbReference type="SAM" id="MobiDB-lite"/>
    </source>
</evidence>
<dbReference type="AlphaFoldDB" id="A0A7J9L802"/>
<dbReference type="EMBL" id="JABFAF010000005">
    <property type="protein sequence ID" value="MBA0854821.1"/>
    <property type="molecule type" value="Genomic_DNA"/>
</dbReference>
<feature type="region of interest" description="Disordered" evidence="1">
    <location>
        <begin position="1"/>
        <end position="70"/>
    </location>
</feature>
<gene>
    <name evidence="2" type="ORF">Goshw_005571</name>
</gene>
<name>A0A7J9L802_GOSSC</name>
<dbReference type="Proteomes" id="UP000593576">
    <property type="component" value="Unassembled WGS sequence"/>
</dbReference>
<accession>A0A7J9L802</accession>
<evidence type="ECO:0000313" key="3">
    <source>
        <dbReference type="Proteomes" id="UP000593576"/>
    </source>
</evidence>
<feature type="compositionally biased region" description="Basic and acidic residues" evidence="1">
    <location>
        <begin position="54"/>
        <end position="70"/>
    </location>
</feature>